<name>A0A238YVR8_9BACT</name>
<evidence type="ECO:0000256" key="1">
    <source>
        <dbReference type="ARBA" id="ARBA00038494"/>
    </source>
</evidence>
<dbReference type="OrthoDB" id="9815923at2"/>
<dbReference type="PANTHER" id="PTHR43630">
    <property type="entry name" value="POLY-BETA-1,6-N-ACETYL-D-GLUCOSAMINE SYNTHASE"/>
    <property type="match status" value="1"/>
</dbReference>
<sequence>MKLPLTVAMITYNEEENLPKTLEAIKDIASEIVIIDSHSKDKTVEIAKNYGARVFIEDWKGFREQKNSLIEKCTQKWILFLDADEVVSKELKKEIIEAIKKNKADGFILNRKTFYAGKFLNHVWQPDRVLRLVKKESNPRWEGGNVHEYLAIDGKVEKLNGYLFHYTYKNIYEHYQKSIKYAKLSAEEMYKSGKKFKIHKLLLNPTWAFIREYFIHMGFLDGIRGLTVAITTSYYKFAKYIFLWELEKNKQH</sequence>
<dbReference type="SUPFAM" id="SSF53448">
    <property type="entry name" value="Nucleotide-diphospho-sugar transferases"/>
    <property type="match status" value="1"/>
</dbReference>
<dbReference type="InterPro" id="IPR029044">
    <property type="entry name" value="Nucleotide-diphossugar_trans"/>
</dbReference>
<gene>
    <name evidence="3" type="ORF">SAMN06265340_10556</name>
</gene>
<protein>
    <submittedName>
        <fullName evidence="3">Glycosyltransferase involved in cell wall bisynthesis</fullName>
    </submittedName>
</protein>
<dbReference type="CDD" id="cd02511">
    <property type="entry name" value="Beta4Glucosyltransferase"/>
    <property type="match status" value="1"/>
</dbReference>
<reference evidence="4" key="1">
    <citation type="submission" date="2017-06" db="EMBL/GenBank/DDBJ databases">
        <authorList>
            <person name="Varghese N."/>
            <person name="Submissions S."/>
        </authorList>
    </citation>
    <scope>NUCLEOTIDE SEQUENCE [LARGE SCALE GENOMIC DNA]</scope>
    <source>
        <strain evidence="4">DSM 15668</strain>
    </source>
</reference>
<proteinExistence type="inferred from homology"/>
<evidence type="ECO:0000313" key="4">
    <source>
        <dbReference type="Proteomes" id="UP000198405"/>
    </source>
</evidence>
<dbReference type="Proteomes" id="UP000198405">
    <property type="component" value="Unassembled WGS sequence"/>
</dbReference>
<feature type="domain" description="Glycosyltransferase 2-like" evidence="2">
    <location>
        <begin position="6"/>
        <end position="123"/>
    </location>
</feature>
<dbReference type="PANTHER" id="PTHR43630:SF2">
    <property type="entry name" value="GLYCOSYLTRANSFERASE"/>
    <property type="match status" value="1"/>
</dbReference>
<comment type="similarity">
    <text evidence="1">Belongs to the glycosyltransferase 2 family. WaaE/KdtX subfamily.</text>
</comment>
<dbReference type="GO" id="GO:0016740">
    <property type="term" value="F:transferase activity"/>
    <property type="evidence" value="ECO:0007669"/>
    <property type="project" value="UniProtKB-KW"/>
</dbReference>
<dbReference type="AlphaFoldDB" id="A0A238YVR8"/>
<dbReference type="RefSeq" id="WP_089322946.1">
    <property type="nucleotide sequence ID" value="NZ_FZOB01000005.1"/>
</dbReference>
<dbReference type="Pfam" id="PF00535">
    <property type="entry name" value="Glycos_transf_2"/>
    <property type="match status" value="1"/>
</dbReference>
<dbReference type="Gene3D" id="3.90.550.10">
    <property type="entry name" value="Spore Coat Polysaccharide Biosynthesis Protein SpsA, Chain A"/>
    <property type="match status" value="1"/>
</dbReference>
<keyword evidence="4" id="KW-1185">Reference proteome</keyword>
<dbReference type="InterPro" id="IPR001173">
    <property type="entry name" value="Glyco_trans_2-like"/>
</dbReference>
<evidence type="ECO:0000313" key="3">
    <source>
        <dbReference type="EMBL" id="SNR75386.1"/>
    </source>
</evidence>
<accession>A0A238YVR8</accession>
<organism evidence="3 4">
    <name type="scientific">Desulfurobacterium atlanticum</name>
    <dbReference type="NCBI Taxonomy" id="240169"/>
    <lineage>
        <taxon>Bacteria</taxon>
        <taxon>Pseudomonadati</taxon>
        <taxon>Aquificota</taxon>
        <taxon>Aquificia</taxon>
        <taxon>Desulfurobacteriales</taxon>
        <taxon>Desulfurobacteriaceae</taxon>
        <taxon>Desulfurobacterium</taxon>
    </lineage>
</organism>
<dbReference type="EMBL" id="FZOB01000005">
    <property type="protein sequence ID" value="SNR75386.1"/>
    <property type="molecule type" value="Genomic_DNA"/>
</dbReference>
<evidence type="ECO:0000259" key="2">
    <source>
        <dbReference type="Pfam" id="PF00535"/>
    </source>
</evidence>
<keyword evidence="3" id="KW-0808">Transferase</keyword>